<dbReference type="Gene3D" id="1.10.1200.10">
    <property type="entry name" value="ACP-like"/>
    <property type="match status" value="1"/>
</dbReference>
<name>A0ABS2U2N5_9ACTN</name>
<accession>A0ABS2U2N5</accession>
<keyword evidence="4" id="KW-1185">Reference proteome</keyword>
<organism evidence="3 4">
    <name type="scientific">Actinacidiphila acididurans</name>
    <dbReference type="NCBI Taxonomy" id="2784346"/>
    <lineage>
        <taxon>Bacteria</taxon>
        <taxon>Bacillati</taxon>
        <taxon>Actinomycetota</taxon>
        <taxon>Actinomycetes</taxon>
        <taxon>Kitasatosporales</taxon>
        <taxon>Streptomycetaceae</taxon>
        <taxon>Actinacidiphila</taxon>
    </lineage>
</organism>
<evidence type="ECO:0000313" key="3">
    <source>
        <dbReference type="EMBL" id="MBM9509863.1"/>
    </source>
</evidence>
<proteinExistence type="predicted"/>
<protein>
    <submittedName>
        <fullName evidence="3">Acyl carrier protein</fullName>
    </submittedName>
</protein>
<evidence type="ECO:0000313" key="4">
    <source>
        <dbReference type="Proteomes" id="UP000749040"/>
    </source>
</evidence>
<dbReference type="RefSeq" id="WP_205363376.1">
    <property type="nucleotide sequence ID" value="NZ_JADKYB010000029.1"/>
</dbReference>
<dbReference type="Pfam" id="PF00550">
    <property type="entry name" value="PP-binding"/>
    <property type="match status" value="1"/>
</dbReference>
<dbReference type="PROSITE" id="PS50075">
    <property type="entry name" value="CARRIER"/>
    <property type="match status" value="1"/>
</dbReference>
<dbReference type="InterPro" id="IPR009081">
    <property type="entry name" value="PP-bd_ACP"/>
</dbReference>
<dbReference type="EMBL" id="JADKYB010000029">
    <property type="protein sequence ID" value="MBM9509863.1"/>
    <property type="molecule type" value="Genomic_DNA"/>
</dbReference>
<gene>
    <name evidence="3" type="ORF">ITX44_35990</name>
</gene>
<feature type="compositionally biased region" description="Low complexity" evidence="1">
    <location>
        <begin position="8"/>
        <end position="26"/>
    </location>
</feature>
<dbReference type="SUPFAM" id="SSF47336">
    <property type="entry name" value="ACP-like"/>
    <property type="match status" value="1"/>
</dbReference>
<sequence>MTDFATQSLPADAAAGSPAGAPAADAGLRARAEEAIRLLLPRVLKQESDESIAPDAALVDDLGLTSGATLELILELEDHLDVQVDVETIEPDDLRSVTGLAAFIAAHVVDEG</sequence>
<comment type="caution">
    <text evidence="3">The sequence shown here is derived from an EMBL/GenBank/DDBJ whole genome shotgun (WGS) entry which is preliminary data.</text>
</comment>
<feature type="domain" description="Carrier" evidence="2">
    <location>
        <begin position="30"/>
        <end position="108"/>
    </location>
</feature>
<dbReference type="InterPro" id="IPR036736">
    <property type="entry name" value="ACP-like_sf"/>
</dbReference>
<feature type="region of interest" description="Disordered" evidence="1">
    <location>
        <begin position="1"/>
        <end position="26"/>
    </location>
</feature>
<dbReference type="Proteomes" id="UP000749040">
    <property type="component" value="Unassembled WGS sequence"/>
</dbReference>
<evidence type="ECO:0000259" key="2">
    <source>
        <dbReference type="PROSITE" id="PS50075"/>
    </source>
</evidence>
<evidence type="ECO:0000256" key="1">
    <source>
        <dbReference type="SAM" id="MobiDB-lite"/>
    </source>
</evidence>
<reference evidence="3 4" key="1">
    <citation type="submission" date="2021-01" db="EMBL/GenBank/DDBJ databases">
        <title>Streptomyces acididurans sp. nov., isolated from a peat swamp forest soil.</title>
        <authorList>
            <person name="Chantavorakit T."/>
            <person name="Duangmal K."/>
        </authorList>
    </citation>
    <scope>NUCLEOTIDE SEQUENCE [LARGE SCALE GENOMIC DNA]</scope>
    <source>
        <strain evidence="3 4">KK5PA1</strain>
    </source>
</reference>